<proteinExistence type="predicted"/>
<dbReference type="EMBL" id="DMND01000246">
    <property type="protein sequence ID" value="HAN29664.1"/>
    <property type="molecule type" value="Genomic_DNA"/>
</dbReference>
<feature type="non-terminal residue" evidence="2">
    <location>
        <position position="1"/>
    </location>
</feature>
<dbReference type="GO" id="GO:0004049">
    <property type="term" value="F:anthranilate synthase activity"/>
    <property type="evidence" value="ECO:0007669"/>
    <property type="project" value="UniProtKB-EC"/>
</dbReference>
<protein>
    <submittedName>
        <fullName evidence="2">Anthranilate synthase component I</fullName>
        <ecNumber evidence="2">4.1.3.27</ecNumber>
    </submittedName>
</protein>
<comment type="caution">
    <text evidence="2">The sequence shown here is derived from an EMBL/GenBank/DDBJ whole genome shotgun (WGS) entry which is preliminary data.</text>
</comment>
<evidence type="ECO:0000259" key="1">
    <source>
        <dbReference type="Pfam" id="PF04715"/>
    </source>
</evidence>
<dbReference type="AlphaFoldDB" id="A0A3C1KTM8"/>
<feature type="domain" description="Anthranilate synthase component I N-terminal" evidence="1">
    <location>
        <begin position="1"/>
        <end position="67"/>
    </location>
</feature>
<reference evidence="2 3" key="1">
    <citation type="journal article" date="2018" name="Nat. Biotechnol.">
        <title>A standardized bacterial taxonomy based on genome phylogeny substantially revises the tree of life.</title>
        <authorList>
            <person name="Parks D.H."/>
            <person name="Chuvochina M."/>
            <person name="Waite D.W."/>
            <person name="Rinke C."/>
            <person name="Skarshewski A."/>
            <person name="Chaumeil P.A."/>
            <person name="Hugenholtz P."/>
        </authorList>
    </citation>
    <scope>NUCLEOTIDE SEQUENCE [LARGE SCALE GENOMIC DNA]</scope>
    <source>
        <strain evidence="2">UBA9158</strain>
    </source>
</reference>
<sequence>RYSIIGLPCRTLLRVFGNRVEVLVDGAVVEQAEVADPLDYVEAFQQRYRSAPDAGLPVFHGGLVGYF</sequence>
<dbReference type="InterPro" id="IPR006805">
    <property type="entry name" value="Anth_synth_I_N"/>
</dbReference>
<dbReference type="EC" id="4.1.3.27" evidence="2"/>
<dbReference type="Pfam" id="PF04715">
    <property type="entry name" value="Anth_synt_I_N"/>
    <property type="match status" value="1"/>
</dbReference>
<accession>A0A3C1KTM8</accession>
<evidence type="ECO:0000313" key="3">
    <source>
        <dbReference type="Proteomes" id="UP000259273"/>
    </source>
</evidence>
<dbReference type="Proteomes" id="UP000259273">
    <property type="component" value="Unassembled WGS sequence"/>
</dbReference>
<evidence type="ECO:0000313" key="2">
    <source>
        <dbReference type="EMBL" id="HAN29664.1"/>
    </source>
</evidence>
<keyword evidence="2" id="KW-0456">Lyase</keyword>
<dbReference type="InterPro" id="IPR005801">
    <property type="entry name" value="ADC_synthase"/>
</dbReference>
<organism evidence="2 3">
    <name type="scientific">Haliea salexigens</name>
    <dbReference type="NCBI Taxonomy" id="287487"/>
    <lineage>
        <taxon>Bacteria</taxon>
        <taxon>Pseudomonadati</taxon>
        <taxon>Pseudomonadota</taxon>
        <taxon>Gammaproteobacteria</taxon>
        <taxon>Cellvibrionales</taxon>
        <taxon>Halieaceae</taxon>
        <taxon>Haliea</taxon>
    </lineage>
</organism>
<dbReference type="SUPFAM" id="SSF56322">
    <property type="entry name" value="ADC synthase"/>
    <property type="match status" value="1"/>
</dbReference>
<feature type="non-terminal residue" evidence="2">
    <location>
        <position position="67"/>
    </location>
</feature>
<name>A0A3C1KTM8_9GAMM</name>
<gene>
    <name evidence="2" type="ORF">DCP75_18445</name>
</gene>
<dbReference type="Gene3D" id="3.60.120.10">
    <property type="entry name" value="Anthranilate synthase"/>
    <property type="match status" value="1"/>
</dbReference>